<dbReference type="EMBL" id="JAGKQM010000002">
    <property type="protein sequence ID" value="KAH0938390.1"/>
    <property type="molecule type" value="Genomic_DNA"/>
</dbReference>
<sequence length="780" mass="85789">GLLPVPVKLLPLCPLGISQSSVTALPGLPVSFSYPYPLMDTYVNEGQAVNIEFRSEAWPGCEEFSKYWEVDESSSASEEPAILVGGKKRERNSWFKIERKENFVGGNAYKLTTLAGTIGTIPGPWENAPQLVLTNDTAKTFLVKFHKVHGDTTATTSTSRLEKLAVMSSSLYNLKRQPRRAPIIIPAVTCFLPPTFLLHNPHLSSSHSELLPPLSPHTLILCHGTHEHWSCSQRRWLRRVPVSVHSFIRSRPVCTHGENRVNDTDGNPLRTTAQYLILPLSPWSNGGGLLPVPVKLQPLCPLGISQSSVKALTGLPVSFSYPYAIMDTYVNEMEAINIEFKSDAWPGCEEFSKYWEVDESSSASEEPAILVGGKKHERNMLRKEPFYGGVAYKLTTLTGTIGTVPGHWDQAPQLVLTNDTAKTFLVKFHKVHGDTPATTSRQEKLGLRIYDLRTQSRRPTPQIEGHSDAIICRSDAAWRSGISTAGLAWSFYRANGEIILSHKGLALREAMEHAWALGLMKVIFESDSSQLMAAVEGESNFFDLHGIVSNVISFANSMELARFNFRSRINFISFLITILLATVACTHGQEPVKDTAGNSLETGQQYFIQPIKTGSKNGGGLVPAAIRLIPLCPLGINQAAFTFLPGLPVSFEFSDFVPEPIVKTSTDVTIEFKSCKEFSFIWAVESSSDSNEPAIILSGTPGSQNSRFKIEKAGERAGENTYKLTSLGGTVGNVTGIFLAPQLVLTNDNAKTTFVKFNKYNESITSASRVEKSGLRMFPF</sequence>
<organism evidence="2 3">
    <name type="scientific">Brassica napus</name>
    <name type="common">Rape</name>
    <dbReference type="NCBI Taxonomy" id="3708"/>
    <lineage>
        <taxon>Eukaryota</taxon>
        <taxon>Viridiplantae</taxon>
        <taxon>Streptophyta</taxon>
        <taxon>Embryophyta</taxon>
        <taxon>Tracheophyta</taxon>
        <taxon>Spermatophyta</taxon>
        <taxon>Magnoliopsida</taxon>
        <taxon>eudicotyledons</taxon>
        <taxon>Gunneridae</taxon>
        <taxon>Pentapetalae</taxon>
        <taxon>rosids</taxon>
        <taxon>malvids</taxon>
        <taxon>Brassicales</taxon>
        <taxon>Brassicaceae</taxon>
        <taxon>Brassiceae</taxon>
        <taxon>Brassica</taxon>
    </lineage>
</organism>
<evidence type="ECO:0000313" key="3">
    <source>
        <dbReference type="Proteomes" id="UP000824890"/>
    </source>
</evidence>
<dbReference type="Pfam" id="PF13456">
    <property type="entry name" value="RVT_3"/>
    <property type="match status" value="1"/>
</dbReference>
<evidence type="ECO:0000313" key="2">
    <source>
        <dbReference type="EMBL" id="KAH0938390.1"/>
    </source>
</evidence>
<accession>A0ABQ8E9R2</accession>
<dbReference type="PROSITE" id="PS00283">
    <property type="entry name" value="SOYBEAN_KUNITZ"/>
    <property type="match status" value="1"/>
</dbReference>
<gene>
    <name evidence="2" type="ORF">HID58_005851</name>
</gene>
<dbReference type="InterPro" id="IPR002160">
    <property type="entry name" value="Prot_inh_Kunz-lg"/>
</dbReference>
<feature type="non-terminal residue" evidence="2">
    <location>
        <position position="1"/>
    </location>
</feature>
<dbReference type="InterPro" id="IPR011065">
    <property type="entry name" value="Kunitz_inhibitor_STI-like_sf"/>
</dbReference>
<dbReference type="Gene3D" id="2.80.10.50">
    <property type="match status" value="3"/>
</dbReference>
<dbReference type="SUPFAM" id="SSF50386">
    <property type="entry name" value="STI-like"/>
    <property type="match status" value="3"/>
</dbReference>
<keyword evidence="3" id="KW-1185">Reference proteome</keyword>
<proteinExistence type="predicted"/>
<reference evidence="2 3" key="1">
    <citation type="submission" date="2021-05" db="EMBL/GenBank/DDBJ databases">
        <title>Genome Assembly of Synthetic Allotetraploid Brassica napus Reveals Homoeologous Exchanges between Subgenomes.</title>
        <authorList>
            <person name="Davis J.T."/>
        </authorList>
    </citation>
    <scope>NUCLEOTIDE SEQUENCE [LARGE SCALE GENOMIC DNA]</scope>
    <source>
        <strain evidence="3">cv. Da-Ae</strain>
        <tissue evidence="2">Seedling</tissue>
    </source>
</reference>
<dbReference type="SMART" id="SM00452">
    <property type="entry name" value="STI"/>
    <property type="match status" value="3"/>
</dbReference>
<protein>
    <recommendedName>
        <fullName evidence="1">RNase H type-1 domain-containing protein</fullName>
    </recommendedName>
</protein>
<dbReference type="InterPro" id="IPR002156">
    <property type="entry name" value="RNaseH_domain"/>
</dbReference>
<dbReference type="Pfam" id="PF00197">
    <property type="entry name" value="Kunitz_legume"/>
    <property type="match status" value="3"/>
</dbReference>
<dbReference type="Proteomes" id="UP000824890">
    <property type="component" value="Unassembled WGS sequence"/>
</dbReference>
<dbReference type="PANTHER" id="PTHR33107:SF89">
    <property type="entry name" value="KUNITZ TRYPSIN INHIBITOR 2"/>
    <property type="match status" value="1"/>
</dbReference>
<dbReference type="CDD" id="cd23360">
    <property type="entry name" value="beta-trefoil_STI_WSCP_II"/>
    <property type="match status" value="2"/>
</dbReference>
<dbReference type="PANTHER" id="PTHR33107">
    <property type="entry name" value="KUNITZ TRYPSIN INHIBITOR 2"/>
    <property type="match status" value="1"/>
</dbReference>
<comment type="caution">
    <text evidence="2">The sequence shown here is derived from an EMBL/GenBank/DDBJ whole genome shotgun (WGS) entry which is preliminary data.</text>
</comment>
<evidence type="ECO:0000259" key="1">
    <source>
        <dbReference type="Pfam" id="PF13456"/>
    </source>
</evidence>
<feature type="domain" description="RNase H type-1" evidence="1">
    <location>
        <begin position="477"/>
        <end position="568"/>
    </location>
</feature>
<name>A0ABQ8E9R2_BRANA</name>